<protein>
    <recommendedName>
        <fullName evidence="2">DUF2231 domain-containing protein</fullName>
    </recommendedName>
</protein>
<evidence type="ECO:0000259" key="2">
    <source>
        <dbReference type="Pfam" id="PF09990"/>
    </source>
</evidence>
<proteinExistence type="predicted"/>
<reference evidence="3" key="1">
    <citation type="submission" date="2018-05" db="EMBL/GenBank/DDBJ databases">
        <authorList>
            <person name="Lanie J.A."/>
            <person name="Ng W.-L."/>
            <person name="Kazmierczak K.M."/>
            <person name="Andrzejewski T.M."/>
            <person name="Davidsen T.M."/>
            <person name="Wayne K.J."/>
            <person name="Tettelin H."/>
            <person name="Glass J.I."/>
            <person name="Rusch D."/>
            <person name="Podicherti R."/>
            <person name="Tsui H.-C.T."/>
            <person name="Winkler M.E."/>
        </authorList>
    </citation>
    <scope>NUCLEOTIDE SEQUENCE</scope>
</reference>
<dbReference type="EMBL" id="UINC01044449">
    <property type="protein sequence ID" value="SVB49933.1"/>
    <property type="molecule type" value="Genomic_DNA"/>
</dbReference>
<organism evidence="3">
    <name type="scientific">marine metagenome</name>
    <dbReference type="NCBI Taxonomy" id="408172"/>
    <lineage>
        <taxon>unclassified sequences</taxon>
        <taxon>metagenomes</taxon>
        <taxon>ecological metagenomes</taxon>
    </lineage>
</organism>
<dbReference type="InterPro" id="IPR019251">
    <property type="entry name" value="DUF2231_TM"/>
</dbReference>
<dbReference type="Pfam" id="PF09990">
    <property type="entry name" value="DUF2231"/>
    <property type="match status" value="1"/>
</dbReference>
<dbReference type="AlphaFoldDB" id="A0A382EJ16"/>
<name>A0A382EJ16_9ZZZZ</name>
<gene>
    <name evidence="3" type="ORF">METZ01_LOCUS202787</name>
</gene>
<feature type="domain" description="DUF2231" evidence="2">
    <location>
        <begin position="2"/>
        <end position="143"/>
    </location>
</feature>
<keyword evidence="1" id="KW-1133">Transmembrane helix</keyword>
<feature type="transmembrane region" description="Helical" evidence="1">
    <location>
        <begin position="38"/>
        <end position="57"/>
    </location>
</feature>
<sequence length="146" mass="16160">MTPLHPLLTHIPIGLLIAAACIDMVSVSTHPQSTLRHAATWLYMAGAVSLIAIYFSGRADAETMRIPGMAHSVVNEHWHWAFRTMVYMNIMSVLRLAIVRSGRLINRRRWAPVIAAGLVGIVLLFQTAERGGRLVYQYGVGIAKID</sequence>
<keyword evidence="1" id="KW-0472">Membrane</keyword>
<feature type="transmembrane region" description="Helical" evidence="1">
    <location>
        <begin position="6"/>
        <end position="26"/>
    </location>
</feature>
<evidence type="ECO:0000313" key="3">
    <source>
        <dbReference type="EMBL" id="SVB49933.1"/>
    </source>
</evidence>
<accession>A0A382EJ16</accession>
<feature type="transmembrane region" description="Helical" evidence="1">
    <location>
        <begin position="110"/>
        <end position="128"/>
    </location>
</feature>
<keyword evidence="1" id="KW-0812">Transmembrane</keyword>
<evidence type="ECO:0000256" key="1">
    <source>
        <dbReference type="SAM" id="Phobius"/>
    </source>
</evidence>